<keyword evidence="4" id="KW-0808">Transferase</keyword>
<dbReference type="PANTHER" id="PTHR13906">
    <property type="entry name" value="PORCUPINE"/>
    <property type="match status" value="1"/>
</dbReference>
<feature type="transmembrane region" description="Helical" evidence="11">
    <location>
        <begin position="203"/>
        <end position="222"/>
    </location>
</feature>
<sequence length="476" mass="56786">MSTELRHDDLIYGIVLLLGIGFGHFYRKIRDISNKKLIGTIYGLSIILFTSKLQSFHIFITFFISCIIIKVNERKCHLIVFWFMMGYLLFLRNVTWFGLSAMVGHANMIQMIMTLKIIGFAFEKNTVVTKVRDAEKKGEKIELNGYERALKESTTFEIFHYCFNYIGLVTGPYYTYKTFYDFFHLPFSKYVDYWKSTLERLKYVPIYVVLFLTASYIWPLEYASTNEFYESRSFLYRLFFVWPTFFIFRMRIYSGIILAECVCISAGFGAYPKQLNTKCGHGPSEEITKEIIERADKLEYEFKTIENVDVKSVETCYTFREAMKHWNKCIQYWLAMYIYKRFPNKKYRVIATMLVSSYWHGVHAGYYFCILGPIFYLPIEDLYLKLFKSEYPQIQQIYNVCLWILKFFAFSYLGTAFLLKDVKKIWFYYSSVYHFGYIFWAILFIICLVLWTQKKRAIKRAEKKIEAAIAEDKKEN</sequence>
<comment type="similarity">
    <text evidence="3">Belongs to the membrane-bound acyltransferase family.</text>
</comment>
<keyword evidence="6 11" id="KW-1133">Transmembrane helix</keyword>
<evidence type="ECO:0000256" key="3">
    <source>
        <dbReference type="ARBA" id="ARBA00010323"/>
    </source>
</evidence>
<keyword evidence="7 11" id="KW-0472">Membrane</keyword>
<evidence type="ECO:0000313" key="13">
    <source>
        <dbReference type="Proteomes" id="UP001107558"/>
    </source>
</evidence>
<dbReference type="GO" id="GO:0030258">
    <property type="term" value="P:lipid modification"/>
    <property type="evidence" value="ECO:0007669"/>
    <property type="project" value="TreeGrafter"/>
</dbReference>
<dbReference type="EMBL" id="JADBJN010000003">
    <property type="protein sequence ID" value="KAG5670068.1"/>
    <property type="molecule type" value="Genomic_DNA"/>
</dbReference>
<keyword evidence="13" id="KW-1185">Reference proteome</keyword>
<comment type="pathway">
    <text evidence="9">Phospholipid metabolism.</text>
</comment>
<name>A0A9J6BJR0_POLVA</name>
<organism evidence="12 13">
    <name type="scientific">Polypedilum vanderplanki</name>
    <name type="common">Sleeping chironomid midge</name>
    <dbReference type="NCBI Taxonomy" id="319348"/>
    <lineage>
        <taxon>Eukaryota</taxon>
        <taxon>Metazoa</taxon>
        <taxon>Ecdysozoa</taxon>
        <taxon>Arthropoda</taxon>
        <taxon>Hexapoda</taxon>
        <taxon>Insecta</taxon>
        <taxon>Pterygota</taxon>
        <taxon>Neoptera</taxon>
        <taxon>Endopterygota</taxon>
        <taxon>Diptera</taxon>
        <taxon>Nematocera</taxon>
        <taxon>Chironomoidea</taxon>
        <taxon>Chironomidae</taxon>
        <taxon>Chironominae</taxon>
        <taxon>Polypedilum</taxon>
        <taxon>Polypedilum</taxon>
    </lineage>
</organism>
<keyword evidence="5 11" id="KW-0812">Transmembrane</keyword>
<feature type="transmembrane region" description="Helical" evidence="11">
    <location>
        <begin position="425"/>
        <end position="451"/>
    </location>
</feature>
<evidence type="ECO:0000256" key="4">
    <source>
        <dbReference type="ARBA" id="ARBA00022679"/>
    </source>
</evidence>
<protein>
    <recommendedName>
        <fullName evidence="10">Lysophospholipid acyltransferase 7</fullName>
    </recommendedName>
</protein>
<feature type="transmembrane region" description="Helical" evidence="11">
    <location>
        <begin position="76"/>
        <end position="96"/>
    </location>
</feature>
<dbReference type="OrthoDB" id="7663182at2759"/>
<gene>
    <name evidence="12" type="ORF">PVAND_000354</name>
</gene>
<dbReference type="GO" id="GO:0044233">
    <property type="term" value="C:mitochondria-associated endoplasmic reticulum membrane contact site"/>
    <property type="evidence" value="ECO:0007669"/>
    <property type="project" value="TreeGrafter"/>
</dbReference>
<comment type="caution">
    <text evidence="12">The sequence shown here is derived from an EMBL/GenBank/DDBJ whole genome shotgun (WGS) entry which is preliminary data.</text>
</comment>
<dbReference type="GO" id="GO:0006661">
    <property type="term" value="P:phosphatidylinositol biosynthetic process"/>
    <property type="evidence" value="ECO:0007669"/>
    <property type="project" value="TreeGrafter"/>
</dbReference>
<evidence type="ECO:0000256" key="11">
    <source>
        <dbReference type="SAM" id="Phobius"/>
    </source>
</evidence>
<feature type="transmembrane region" description="Helical" evidence="11">
    <location>
        <begin position="46"/>
        <end position="69"/>
    </location>
</feature>
<dbReference type="GO" id="GO:0016020">
    <property type="term" value="C:membrane"/>
    <property type="evidence" value="ECO:0007669"/>
    <property type="project" value="UniProtKB-SubCell"/>
</dbReference>
<feature type="transmembrane region" description="Helical" evidence="11">
    <location>
        <begin position="158"/>
        <end position="176"/>
    </location>
</feature>
<dbReference type="GO" id="GO:0071617">
    <property type="term" value="F:lysophospholipid acyltransferase activity"/>
    <property type="evidence" value="ECO:0007669"/>
    <property type="project" value="TreeGrafter"/>
</dbReference>
<keyword evidence="8" id="KW-0012">Acyltransferase</keyword>
<dbReference type="InterPro" id="IPR004299">
    <property type="entry name" value="MBOAT_fam"/>
</dbReference>
<evidence type="ECO:0000256" key="2">
    <source>
        <dbReference type="ARBA" id="ARBA00005074"/>
    </source>
</evidence>
<comment type="subcellular location">
    <subcellularLocation>
        <location evidence="1">Membrane</location>
        <topology evidence="1">Multi-pass membrane protein</topology>
    </subcellularLocation>
</comment>
<comment type="pathway">
    <text evidence="2">Lipid metabolism; phospholipid metabolism.</text>
</comment>
<dbReference type="Proteomes" id="UP001107558">
    <property type="component" value="Chromosome 3"/>
</dbReference>
<proteinExistence type="inferred from homology"/>
<evidence type="ECO:0000256" key="5">
    <source>
        <dbReference type="ARBA" id="ARBA00022692"/>
    </source>
</evidence>
<dbReference type="InterPro" id="IPR049941">
    <property type="entry name" value="LPLAT_7/PORCN-like"/>
</dbReference>
<feature type="transmembrane region" description="Helical" evidence="11">
    <location>
        <begin position="234"/>
        <end position="252"/>
    </location>
</feature>
<reference evidence="12" key="1">
    <citation type="submission" date="2021-03" db="EMBL/GenBank/DDBJ databases">
        <title>Chromosome level genome of the anhydrobiotic midge Polypedilum vanderplanki.</title>
        <authorList>
            <person name="Yoshida Y."/>
            <person name="Kikawada T."/>
            <person name="Gusev O."/>
        </authorList>
    </citation>
    <scope>NUCLEOTIDE SEQUENCE</scope>
    <source>
        <strain evidence="12">NIAS01</strain>
        <tissue evidence="12">Whole body or cell culture</tissue>
    </source>
</reference>
<dbReference type="PANTHER" id="PTHR13906:SF16">
    <property type="entry name" value="LYSOPHOSPHOLIPID ACYLTRANSFERASE 7"/>
    <property type="match status" value="1"/>
</dbReference>
<evidence type="ECO:0000256" key="10">
    <source>
        <dbReference type="ARBA" id="ARBA00093678"/>
    </source>
</evidence>
<accession>A0A9J6BJR0</accession>
<evidence type="ECO:0000256" key="1">
    <source>
        <dbReference type="ARBA" id="ARBA00004141"/>
    </source>
</evidence>
<feature type="transmembrane region" description="Helical" evidence="11">
    <location>
        <begin position="400"/>
        <end position="419"/>
    </location>
</feature>
<dbReference type="Pfam" id="PF03062">
    <property type="entry name" value="MBOAT"/>
    <property type="match status" value="1"/>
</dbReference>
<evidence type="ECO:0000313" key="12">
    <source>
        <dbReference type="EMBL" id="KAG5670068.1"/>
    </source>
</evidence>
<evidence type="ECO:0000256" key="6">
    <source>
        <dbReference type="ARBA" id="ARBA00022989"/>
    </source>
</evidence>
<dbReference type="AlphaFoldDB" id="A0A9J6BJR0"/>
<feature type="transmembrane region" description="Helical" evidence="11">
    <location>
        <begin position="358"/>
        <end position="379"/>
    </location>
</feature>
<evidence type="ECO:0000256" key="8">
    <source>
        <dbReference type="ARBA" id="ARBA00023315"/>
    </source>
</evidence>
<evidence type="ECO:0000256" key="7">
    <source>
        <dbReference type="ARBA" id="ARBA00023136"/>
    </source>
</evidence>
<feature type="transmembrane region" description="Helical" evidence="11">
    <location>
        <begin position="9"/>
        <end position="26"/>
    </location>
</feature>
<evidence type="ECO:0000256" key="9">
    <source>
        <dbReference type="ARBA" id="ARBA00025707"/>
    </source>
</evidence>